<keyword evidence="9 11" id="KW-0808">Transferase</keyword>
<dbReference type="GO" id="GO:0044209">
    <property type="term" value="P:AMP salvage"/>
    <property type="evidence" value="ECO:0007669"/>
    <property type="project" value="UniProtKB-UniRule"/>
</dbReference>
<evidence type="ECO:0000256" key="6">
    <source>
        <dbReference type="ARBA" id="ARBA00011893"/>
    </source>
</evidence>
<evidence type="ECO:0000256" key="7">
    <source>
        <dbReference type="ARBA" id="ARBA00022490"/>
    </source>
</evidence>
<dbReference type="UniPathway" id="UPA00588">
    <property type="reaction ID" value="UER00646"/>
</dbReference>
<dbReference type="NCBIfam" id="NF002634">
    <property type="entry name" value="PRK02304.1-3"/>
    <property type="match status" value="1"/>
</dbReference>
<comment type="function">
    <text evidence="2 11">Catalyzes a salvage reaction resulting in the formation of AMP, that is energically less costly than de novo synthesis.</text>
</comment>
<feature type="domain" description="Phosphoribosyltransferase" evidence="12">
    <location>
        <begin position="56"/>
        <end position="160"/>
    </location>
</feature>
<proteinExistence type="inferred from homology"/>
<accession>A0A285VJV9</accession>
<evidence type="ECO:0000256" key="3">
    <source>
        <dbReference type="ARBA" id="ARBA00004496"/>
    </source>
</evidence>
<protein>
    <recommendedName>
        <fullName evidence="6 11">Adenine phosphoribosyltransferase</fullName>
        <shortName evidence="11">APRT</shortName>
        <ecNumber evidence="6 11">2.4.2.7</ecNumber>
    </recommendedName>
</protein>
<evidence type="ECO:0000256" key="8">
    <source>
        <dbReference type="ARBA" id="ARBA00022676"/>
    </source>
</evidence>
<dbReference type="InterPro" id="IPR050054">
    <property type="entry name" value="UPRTase/APRTase"/>
</dbReference>
<comment type="catalytic activity">
    <reaction evidence="1 11">
        <text>AMP + diphosphate = 5-phospho-alpha-D-ribose 1-diphosphate + adenine</text>
        <dbReference type="Rhea" id="RHEA:16609"/>
        <dbReference type="ChEBI" id="CHEBI:16708"/>
        <dbReference type="ChEBI" id="CHEBI:33019"/>
        <dbReference type="ChEBI" id="CHEBI:58017"/>
        <dbReference type="ChEBI" id="CHEBI:456215"/>
        <dbReference type="EC" id="2.4.2.7"/>
    </reaction>
</comment>
<dbReference type="GO" id="GO:0006168">
    <property type="term" value="P:adenine salvage"/>
    <property type="evidence" value="ECO:0007669"/>
    <property type="project" value="InterPro"/>
</dbReference>
<dbReference type="GO" id="GO:0016208">
    <property type="term" value="F:AMP binding"/>
    <property type="evidence" value="ECO:0007669"/>
    <property type="project" value="TreeGrafter"/>
</dbReference>
<dbReference type="STRING" id="1122622.GCA_000421185_01931"/>
<keyword evidence="7 11" id="KW-0963">Cytoplasm</keyword>
<dbReference type="AlphaFoldDB" id="A0A285VJV9"/>
<dbReference type="RefSeq" id="WP_097187413.1">
    <property type="nucleotide sequence ID" value="NZ_OBQK01000003.1"/>
</dbReference>
<dbReference type="GO" id="GO:0002055">
    <property type="term" value="F:adenine binding"/>
    <property type="evidence" value="ECO:0007669"/>
    <property type="project" value="TreeGrafter"/>
</dbReference>
<dbReference type="EC" id="2.4.2.7" evidence="6 11"/>
<keyword evidence="8 11" id="KW-0328">Glycosyltransferase</keyword>
<dbReference type="NCBIfam" id="TIGR01090">
    <property type="entry name" value="apt"/>
    <property type="match status" value="1"/>
</dbReference>
<reference evidence="14" key="1">
    <citation type="submission" date="2017-08" db="EMBL/GenBank/DDBJ databases">
        <authorList>
            <person name="Varghese N."/>
            <person name="Submissions S."/>
        </authorList>
    </citation>
    <scope>NUCLEOTIDE SEQUENCE [LARGE SCALE GENOMIC DNA]</scope>
    <source>
        <strain evidence="14">USBA17B2</strain>
    </source>
</reference>
<dbReference type="InterPro" id="IPR000836">
    <property type="entry name" value="PRTase_dom"/>
</dbReference>
<dbReference type="EMBL" id="OBQK01000003">
    <property type="protein sequence ID" value="SOC54273.1"/>
    <property type="molecule type" value="Genomic_DNA"/>
</dbReference>
<dbReference type="SUPFAM" id="SSF53271">
    <property type="entry name" value="PRTase-like"/>
    <property type="match status" value="1"/>
</dbReference>
<dbReference type="GO" id="GO:0005737">
    <property type="term" value="C:cytoplasm"/>
    <property type="evidence" value="ECO:0007669"/>
    <property type="project" value="UniProtKB-SubCell"/>
</dbReference>
<name>A0A285VJV9_9MICO</name>
<comment type="pathway">
    <text evidence="4 11">Purine metabolism; AMP biosynthesis via salvage pathway; AMP from adenine: step 1/1.</text>
</comment>
<evidence type="ECO:0000256" key="5">
    <source>
        <dbReference type="ARBA" id="ARBA00008391"/>
    </source>
</evidence>
<dbReference type="Gene3D" id="3.40.50.2020">
    <property type="match status" value="1"/>
</dbReference>
<dbReference type="PANTHER" id="PTHR32315">
    <property type="entry name" value="ADENINE PHOSPHORIBOSYLTRANSFERASE"/>
    <property type="match status" value="1"/>
</dbReference>
<evidence type="ECO:0000259" key="12">
    <source>
        <dbReference type="Pfam" id="PF00156"/>
    </source>
</evidence>
<comment type="similarity">
    <text evidence="5 11">Belongs to the purine/pyrimidine phosphoribosyltransferase family.</text>
</comment>
<dbReference type="FunFam" id="3.40.50.2020:FF:000021">
    <property type="entry name" value="Adenine phosphoribosyltransferase"/>
    <property type="match status" value="1"/>
</dbReference>
<comment type="subcellular location">
    <subcellularLocation>
        <location evidence="3 11">Cytoplasm</location>
    </subcellularLocation>
</comment>
<evidence type="ECO:0000256" key="1">
    <source>
        <dbReference type="ARBA" id="ARBA00000868"/>
    </source>
</evidence>
<evidence type="ECO:0000256" key="2">
    <source>
        <dbReference type="ARBA" id="ARBA00003968"/>
    </source>
</evidence>
<dbReference type="InterPro" id="IPR029057">
    <property type="entry name" value="PRTase-like"/>
</dbReference>
<dbReference type="HAMAP" id="MF_00004">
    <property type="entry name" value="Aden_phosphoribosyltr"/>
    <property type="match status" value="1"/>
</dbReference>
<evidence type="ECO:0000256" key="11">
    <source>
        <dbReference type="HAMAP-Rule" id="MF_00004"/>
    </source>
</evidence>
<dbReference type="InterPro" id="IPR005764">
    <property type="entry name" value="Ade_phspho_trans"/>
</dbReference>
<comment type="subunit">
    <text evidence="11">Homodimer.</text>
</comment>
<sequence>MSKTPGTTDPTLAQDVVAGMRDIPDFPIHGVVFKDFTPILLDHELRDRIVADTVARQRGRVDVVAGIEARGFIIGAVIAHELGVGFVPVRKEGKLPSAVHSVSYALEYGTATLEIHQDAVSNGERVLVVDDVLATGGTLAATCELVESCGASVASIELVLEIGALEGRAKLAGYEVHSVVTI</sequence>
<evidence type="ECO:0000313" key="14">
    <source>
        <dbReference type="Proteomes" id="UP000219688"/>
    </source>
</evidence>
<evidence type="ECO:0000313" key="13">
    <source>
        <dbReference type="EMBL" id="SOC54273.1"/>
    </source>
</evidence>
<gene>
    <name evidence="11" type="primary">apt</name>
    <name evidence="13" type="ORF">SAMN05421879_10342</name>
</gene>
<dbReference type="NCBIfam" id="NF002636">
    <property type="entry name" value="PRK02304.1-5"/>
    <property type="match status" value="1"/>
</dbReference>
<evidence type="ECO:0000256" key="4">
    <source>
        <dbReference type="ARBA" id="ARBA00004659"/>
    </source>
</evidence>
<organism evidence="13 14">
    <name type="scientific">Ornithinimicrobium cerasi</name>
    <dbReference type="NCBI Taxonomy" id="2248773"/>
    <lineage>
        <taxon>Bacteria</taxon>
        <taxon>Bacillati</taxon>
        <taxon>Actinomycetota</taxon>
        <taxon>Actinomycetes</taxon>
        <taxon>Micrococcales</taxon>
        <taxon>Ornithinimicrobiaceae</taxon>
        <taxon>Ornithinimicrobium</taxon>
    </lineage>
</organism>
<evidence type="ECO:0000256" key="10">
    <source>
        <dbReference type="ARBA" id="ARBA00022726"/>
    </source>
</evidence>
<dbReference type="Proteomes" id="UP000219688">
    <property type="component" value="Unassembled WGS sequence"/>
</dbReference>
<dbReference type="Pfam" id="PF00156">
    <property type="entry name" value="Pribosyltran"/>
    <property type="match status" value="1"/>
</dbReference>
<keyword evidence="10 11" id="KW-0660">Purine salvage</keyword>
<dbReference type="CDD" id="cd06223">
    <property type="entry name" value="PRTases_typeI"/>
    <property type="match status" value="1"/>
</dbReference>
<keyword evidence="14" id="KW-1185">Reference proteome</keyword>
<dbReference type="GO" id="GO:0003999">
    <property type="term" value="F:adenine phosphoribosyltransferase activity"/>
    <property type="evidence" value="ECO:0007669"/>
    <property type="project" value="UniProtKB-UniRule"/>
</dbReference>
<evidence type="ECO:0000256" key="9">
    <source>
        <dbReference type="ARBA" id="ARBA00022679"/>
    </source>
</evidence>
<dbReference type="GO" id="GO:0006166">
    <property type="term" value="P:purine ribonucleoside salvage"/>
    <property type="evidence" value="ECO:0007669"/>
    <property type="project" value="UniProtKB-UniRule"/>
</dbReference>
<dbReference type="PANTHER" id="PTHR32315:SF3">
    <property type="entry name" value="ADENINE PHOSPHORIBOSYLTRANSFERASE"/>
    <property type="match status" value="1"/>
</dbReference>